<proteinExistence type="predicted"/>
<dbReference type="SMART" id="SM00702">
    <property type="entry name" value="P4Hc"/>
    <property type="match status" value="1"/>
</dbReference>
<dbReference type="EMBL" id="JAGRRH010000021">
    <property type="protein sequence ID" value="KAG7347138.1"/>
    <property type="molecule type" value="Genomic_DNA"/>
</dbReference>
<feature type="compositionally biased region" description="Basic residues" evidence="6">
    <location>
        <begin position="80"/>
        <end position="92"/>
    </location>
</feature>
<evidence type="ECO:0000256" key="6">
    <source>
        <dbReference type="SAM" id="MobiDB-lite"/>
    </source>
</evidence>
<comment type="cofactor">
    <cofactor evidence="1">
        <name>L-ascorbate</name>
        <dbReference type="ChEBI" id="CHEBI:38290"/>
    </cofactor>
</comment>
<keyword evidence="9" id="KW-1185">Reference proteome</keyword>
<name>A0A9K3KNQ9_9STRA</name>
<dbReference type="PANTHER" id="PTHR10869">
    <property type="entry name" value="PROLYL 4-HYDROXYLASE ALPHA SUBUNIT"/>
    <property type="match status" value="1"/>
</dbReference>
<comment type="caution">
    <text evidence="8">The sequence shown here is derived from an EMBL/GenBank/DDBJ whole genome shotgun (WGS) entry which is preliminary data.</text>
</comment>
<keyword evidence="3 8" id="KW-0223">Dioxygenase</keyword>
<dbReference type="GO" id="GO:0005783">
    <property type="term" value="C:endoplasmic reticulum"/>
    <property type="evidence" value="ECO:0007669"/>
    <property type="project" value="TreeGrafter"/>
</dbReference>
<evidence type="ECO:0000313" key="8">
    <source>
        <dbReference type="EMBL" id="KAG7347138.1"/>
    </source>
</evidence>
<evidence type="ECO:0000313" key="9">
    <source>
        <dbReference type="Proteomes" id="UP000693970"/>
    </source>
</evidence>
<accession>A0A9K3KNQ9</accession>
<protein>
    <submittedName>
        <fullName evidence="8">Procollagen-proline dioxygenase</fullName>
    </submittedName>
</protein>
<feature type="compositionally biased region" description="Polar residues" evidence="6">
    <location>
        <begin position="97"/>
        <end position="118"/>
    </location>
</feature>
<dbReference type="GO" id="GO:0031418">
    <property type="term" value="F:L-ascorbic acid binding"/>
    <property type="evidence" value="ECO:0007669"/>
    <property type="project" value="InterPro"/>
</dbReference>
<dbReference type="OrthoDB" id="420380at2759"/>
<dbReference type="InterPro" id="IPR045054">
    <property type="entry name" value="P4HA-like"/>
</dbReference>
<feature type="region of interest" description="Disordered" evidence="6">
    <location>
        <begin position="71"/>
        <end position="124"/>
    </location>
</feature>
<feature type="domain" description="Fe2OG dioxygenase" evidence="7">
    <location>
        <begin position="272"/>
        <end position="391"/>
    </location>
</feature>
<gene>
    <name evidence="8" type="ORF">IV203_006207</name>
</gene>
<keyword evidence="2" id="KW-0479">Metal-binding</keyword>
<organism evidence="8 9">
    <name type="scientific">Nitzschia inconspicua</name>
    <dbReference type="NCBI Taxonomy" id="303405"/>
    <lineage>
        <taxon>Eukaryota</taxon>
        <taxon>Sar</taxon>
        <taxon>Stramenopiles</taxon>
        <taxon>Ochrophyta</taxon>
        <taxon>Bacillariophyta</taxon>
        <taxon>Bacillariophyceae</taxon>
        <taxon>Bacillariophycidae</taxon>
        <taxon>Bacillariales</taxon>
        <taxon>Bacillariaceae</taxon>
        <taxon>Nitzschia</taxon>
    </lineage>
</organism>
<dbReference type="Pfam" id="PF13640">
    <property type="entry name" value="2OG-FeII_Oxy_3"/>
    <property type="match status" value="1"/>
</dbReference>
<dbReference type="GO" id="GO:0004656">
    <property type="term" value="F:procollagen-proline 4-dioxygenase activity"/>
    <property type="evidence" value="ECO:0007669"/>
    <property type="project" value="TreeGrafter"/>
</dbReference>
<evidence type="ECO:0000256" key="3">
    <source>
        <dbReference type="ARBA" id="ARBA00022964"/>
    </source>
</evidence>
<dbReference type="AlphaFoldDB" id="A0A9K3KNQ9"/>
<dbReference type="InterPro" id="IPR005123">
    <property type="entry name" value="Oxoglu/Fe-dep_dioxygenase_dom"/>
</dbReference>
<dbReference type="Proteomes" id="UP000693970">
    <property type="component" value="Unassembled WGS sequence"/>
</dbReference>
<dbReference type="PANTHER" id="PTHR10869:SF229">
    <property type="entry name" value="PROLYL 4-HYDROXYLASE ALPHA SUBUNIT DOMAIN-CONTAINING PROTEIN"/>
    <property type="match status" value="1"/>
</dbReference>
<evidence type="ECO:0000256" key="2">
    <source>
        <dbReference type="ARBA" id="ARBA00022723"/>
    </source>
</evidence>
<dbReference type="GO" id="GO:0005506">
    <property type="term" value="F:iron ion binding"/>
    <property type="evidence" value="ECO:0007669"/>
    <property type="project" value="InterPro"/>
</dbReference>
<dbReference type="InterPro" id="IPR044862">
    <property type="entry name" value="Pro_4_hyd_alph_FE2OG_OXY"/>
</dbReference>
<keyword evidence="4" id="KW-0560">Oxidoreductase</keyword>
<evidence type="ECO:0000259" key="7">
    <source>
        <dbReference type="PROSITE" id="PS51471"/>
    </source>
</evidence>
<evidence type="ECO:0000256" key="5">
    <source>
        <dbReference type="ARBA" id="ARBA00023004"/>
    </source>
</evidence>
<reference evidence="8" key="1">
    <citation type="journal article" date="2021" name="Sci. Rep.">
        <title>Diploid genomic architecture of Nitzschia inconspicua, an elite biomass production diatom.</title>
        <authorList>
            <person name="Oliver A."/>
            <person name="Podell S."/>
            <person name="Pinowska A."/>
            <person name="Traller J.C."/>
            <person name="Smith S.R."/>
            <person name="McClure R."/>
            <person name="Beliaev A."/>
            <person name="Bohutskyi P."/>
            <person name="Hill E.A."/>
            <person name="Rabines A."/>
            <person name="Zheng H."/>
            <person name="Allen L.Z."/>
            <person name="Kuo A."/>
            <person name="Grigoriev I.V."/>
            <person name="Allen A.E."/>
            <person name="Hazlebeck D."/>
            <person name="Allen E.E."/>
        </authorList>
    </citation>
    <scope>NUCLEOTIDE SEQUENCE</scope>
    <source>
        <strain evidence="8">Hildebrandi</strain>
    </source>
</reference>
<dbReference type="PROSITE" id="PS51471">
    <property type="entry name" value="FE2OG_OXY"/>
    <property type="match status" value="1"/>
</dbReference>
<evidence type="ECO:0000256" key="1">
    <source>
        <dbReference type="ARBA" id="ARBA00001961"/>
    </source>
</evidence>
<dbReference type="InterPro" id="IPR006620">
    <property type="entry name" value="Pro_4_hyd_alph"/>
</dbReference>
<keyword evidence="5" id="KW-0408">Iron</keyword>
<evidence type="ECO:0000256" key="4">
    <source>
        <dbReference type="ARBA" id="ARBA00023002"/>
    </source>
</evidence>
<sequence>MQSQHYEDQQQKQRQLDNITNSCYRMEVYRRKTSFAVVLLVPLFVFCCCDVRSRSSSTCCLVSAFSAGGFGSGKSQQTPKSKKNGSRKRKRTGLSDLPSNTKMVIPSTKTPSSHTSDGGQPKLDKWGLPVATLDDIFPPLPPGTELIPIDPSKDSYSLSEIQRCLSDHISIDLSRFFDENANGKIPNQDGSTMKIRLLHQSPPVLAVENFLTEAECQEIQSQSTSTRAHQVDSATFRGSLSTRTSTSWFCHYSDVPVLLAKAHYLLDIPLETMEEPQIVRYGRGQEFSWHYDEVPSSQLDNGGQRLATLLVYLTSVPENKGGGTTFRDLRRHENNHSSSASTELVMQPQQGSALLFFPAFADGRPDDRTLHKSHVMDGTDPKWIVQMWVHQYPYNPVLPAGNSHEAARTVMEEMSRKLGYS</sequence>
<reference evidence="8" key="2">
    <citation type="submission" date="2021-04" db="EMBL/GenBank/DDBJ databases">
        <authorList>
            <person name="Podell S."/>
        </authorList>
    </citation>
    <scope>NUCLEOTIDE SEQUENCE</scope>
    <source>
        <strain evidence="8">Hildebrandi</strain>
    </source>
</reference>